<dbReference type="Gene3D" id="3.30.200.20">
    <property type="entry name" value="Phosphorylase Kinase, domain 1"/>
    <property type="match status" value="1"/>
</dbReference>
<keyword evidence="2" id="KW-0723">Serine/threonine-protein kinase</keyword>
<dbReference type="RefSeq" id="XP_002782265.1">
    <property type="nucleotide sequence ID" value="XM_002782219.1"/>
</dbReference>
<dbReference type="FunFam" id="3.30.200.20:FF:000048">
    <property type="entry name" value="Non-specific serine/threonine protein kinase"/>
    <property type="match status" value="1"/>
</dbReference>
<dbReference type="PROSITE" id="PS00108">
    <property type="entry name" value="PROTEIN_KINASE_ST"/>
    <property type="match status" value="1"/>
</dbReference>
<keyword evidence="16" id="KW-1185">Reference proteome</keyword>
<evidence type="ECO:0000259" key="13">
    <source>
        <dbReference type="PROSITE" id="PS50011"/>
    </source>
</evidence>
<sequence>MSTAATSSDPYGITTPGTHLVQKDKVSLEDFVLIKVIGKGSYGKVMLVRYKKDNNVYAMKMLRKENVMKRNQVEHTRTERNVLETVSHPFIVNLVYAFQTPKKLYFILEYCPGGELFFHLSRAQRFSENRCRFYASEILLAIEYLHKYDIVYRDLKPENVLLDADGHVKLTDFGLSKEGIMDNSSAKSMCGTPEYLAPEILEKKGHGKAVDWYSLGALMYEMLTGLPPFYTRDREKLFERIRHGELSYPSYISPIAKNLLEQLLCRDPNKRLGSGPADAQDIKSHPFFQGVDWNAMLSRQVTPPFKPSVSTQTDVKYFDREFVDLPAINSLEYSGAPVADVGLACTTLIAVMATAAVDPGVQPLIEAYISNAEVLSKCTGVHEDPVVRLPNLKPTAASSVEGEVPQTAPQLAVGDSKKEGADQAPSLRDTIREQLYKQRELRQKLRQAGARLQELRHQNRGLCDKRTKLEKSIEASEKAMLLVKRWLEEARRDVDGARRLAGEHVDADGQIGEDDEKDIRKVIQDEKDRLEAAEGKVKELQKNIQETYRTRRALEKRNQIWAERQRQAEQDRTMVITALEMQKAKLVAVRAERLKTCEGRYHAIQNATLTSVEEWQRSAGTAPRLPASLYSHGPPPAVGESDRSKGIPTETYLDKSTTYYH</sequence>
<evidence type="ECO:0000256" key="1">
    <source>
        <dbReference type="ARBA" id="ARBA00012513"/>
    </source>
</evidence>
<keyword evidence="7 10" id="KW-0067">ATP-binding</keyword>
<dbReference type="GO" id="GO:0004674">
    <property type="term" value="F:protein serine/threonine kinase activity"/>
    <property type="evidence" value="ECO:0007669"/>
    <property type="project" value="UniProtKB-KW"/>
</dbReference>
<protein>
    <recommendedName>
        <fullName evidence="1">non-specific serine/threonine protein kinase</fullName>
        <ecNumber evidence="1">2.7.11.1</ecNumber>
    </recommendedName>
</protein>
<comment type="catalytic activity">
    <reaction evidence="9">
        <text>L-seryl-[protein] + ATP = O-phospho-L-seryl-[protein] + ADP + H(+)</text>
        <dbReference type="Rhea" id="RHEA:17989"/>
        <dbReference type="Rhea" id="RHEA-COMP:9863"/>
        <dbReference type="Rhea" id="RHEA-COMP:11604"/>
        <dbReference type="ChEBI" id="CHEBI:15378"/>
        <dbReference type="ChEBI" id="CHEBI:29999"/>
        <dbReference type="ChEBI" id="CHEBI:30616"/>
        <dbReference type="ChEBI" id="CHEBI:83421"/>
        <dbReference type="ChEBI" id="CHEBI:456216"/>
        <dbReference type="EC" id="2.7.11.1"/>
    </reaction>
</comment>
<feature type="coiled-coil region" evidence="11">
    <location>
        <begin position="516"/>
        <end position="571"/>
    </location>
</feature>
<feature type="region of interest" description="Disordered" evidence="12">
    <location>
        <begin position="623"/>
        <end position="661"/>
    </location>
</feature>
<name>C5KNA6_PERM5</name>
<dbReference type="Pfam" id="PF00069">
    <property type="entry name" value="Pkinase"/>
    <property type="match status" value="1"/>
</dbReference>
<dbReference type="GO" id="GO:0005524">
    <property type="term" value="F:ATP binding"/>
    <property type="evidence" value="ECO:0007669"/>
    <property type="project" value="UniProtKB-UniRule"/>
</dbReference>
<evidence type="ECO:0000256" key="2">
    <source>
        <dbReference type="ARBA" id="ARBA00022527"/>
    </source>
</evidence>
<dbReference type="InterPro" id="IPR017441">
    <property type="entry name" value="Protein_kinase_ATP_BS"/>
</dbReference>
<evidence type="ECO:0000256" key="10">
    <source>
        <dbReference type="PROSITE-ProRule" id="PRU10141"/>
    </source>
</evidence>
<dbReference type="GeneID" id="9059932"/>
<dbReference type="PROSITE" id="PS50011">
    <property type="entry name" value="PROTEIN_KINASE_DOM"/>
    <property type="match status" value="1"/>
</dbReference>
<dbReference type="PANTHER" id="PTHR24351">
    <property type="entry name" value="RIBOSOMAL PROTEIN S6 KINASE"/>
    <property type="match status" value="1"/>
</dbReference>
<evidence type="ECO:0000256" key="4">
    <source>
        <dbReference type="ARBA" id="ARBA00022679"/>
    </source>
</evidence>
<dbReference type="PROSITE" id="PS00107">
    <property type="entry name" value="PROTEIN_KINASE_ATP"/>
    <property type="match status" value="1"/>
</dbReference>
<feature type="region of interest" description="Disordered" evidence="12">
    <location>
        <begin position="397"/>
        <end position="429"/>
    </location>
</feature>
<evidence type="ECO:0000256" key="8">
    <source>
        <dbReference type="ARBA" id="ARBA00047899"/>
    </source>
</evidence>
<dbReference type="Gene3D" id="1.10.510.10">
    <property type="entry name" value="Transferase(Phosphotransferase) domain 1"/>
    <property type="match status" value="1"/>
</dbReference>
<dbReference type="EC" id="2.7.11.1" evidence="1"/>
<dbReference type="SMART" id="SM00220">
    <property type="entry name" value="S_TKc"/>
    <property type="match status" value="1"/>
</dbReference>
<comment type="catalytic activity">
    <reaction evidence="8">
        <text>L-threonyl-[protein] + ATP = O-phospho-L-threonyl-[protein] + ADP + H(+)</text>
        <dbReference type="Rhea" id="RHEA:46608"/>
        <dbReference type="Rhea" id="RHEA-COMP:11060"/>
        <dbReference type="Rhea" id="RHEA-COMP:11605"/>
        <dbReference type="ChEBI" id="CHEBI:15378"/>
        <dbReference type="ChEBI" id="CHEBI:30013"/>
        <dbReference type="ChEBI" id="CHEBI:30616"/>
        <dbReference type="ChEBI" id="CHEBI:61977"/>
        <dbReference type="ChEBI" id="CHEBI:456216"/>
        <dbReference type="EC" id="2.7.11.1"/>
    </reaction>
</comment>
<keyword evidence="5 10" id="KW-0547">Nucleotide-binding</keyword>
<feature type="coiled-coil region" evidence="11">
    <location>
        <begin position="438"/>
        <end position="472"/>
    </location>
</feature>
<evidence type="ECO:0000256" key="5">
    <source>
        <dbReference type="ARBA" id="ARBA00022741"/>
    </source>
</evidence>
<dbReference type="AlphaFoldDB" id="C5KNA6"/>
<evidence type="ECO:0000256" key="9">
    <source>
        <dbReference type="ARBA" id="ARBA00048679"/>
    </source>
</evidence>
<evidence type="ECO:0000256" key="12">
    <source>
        <dbReference type="SAM" id="MobiDB-lite"/>
    </source>
</evidence>
<feature type="domain" description="AGC-kinase C-terminal" evidence="14">
    <location>
        <begin position="289"/>
        <end position="348"/>
    </location>
</feature>
<evidence type="ECO:0000256" key="11">
    <source>
        <dbReference type="SAM" id="Coils"/>
    </source>
</evidence>
<organism evidence="16">
    <name type="scientific">Perkinsus marinus (strain ATCC 50983 / TXsc)</name>
    <dbReference type="NCBI Taxonomy" id="423536"/>
    <lineage>
        <taxon>Eukaryota</taxon>
        <taxon>Sar</taxon>
        <taxon>Alveolata</taxon>
        <taxon>Perkinsozoa</taxon>
        <taxon>Perkinsea</taxon>
        <taxon>Perkinsida</taxon>
        <taxon>Perkinsidae</taxon>
        <taxon>Perkinsus</taxon>
    </lineage>
</organism>
<dbReference type="InParanoid" id="C5KNA6"/>
<dbReference type="PROSITE" id="PS51285">
    <property type="entry name" value="AGC_KINASE_CTER"/>
    <property type="match status" value="1"/>
</dbReference>
<evidence type="ECO:0000256" key="6">
    <source>
        <dbReference type="ARBA" id="ARBA00022777"/>
    </source>
</evidence>
<evidence type="ECO:0000313" key="16">
    <source>
        <dbReference type="Proteomes" id="UP000007800"/>
    </source>
</evidence>
<reference evidence="15 16" key="1">
    <citation type="submission" date="2008-07" db="EMBL/GenBank/DDBJ databases">
        <authorList>
            <person name="El-Sayed N."/>
            <person name="Caler E."/>
            <person name="Inman J."/>
            <person name="Amedeo P."/>
            <person name="Hass B."/>
            <person name="Wortman J."/>
        </authorList>
    </citation>
    <scope>NUCLEOTIDE SEQUENCE [LARGE SCALE GENOMIC DNA]</scope>
    <source>
        <strain evidence="16">ATCC 50983 / TXsc</strain>
    </source>
</reference>
<dbReference type="FunFam" id="1.10.510.10:FF:000008">
    <property type="entry name" value="Non-specific serine/threonine protein kinase"/>
    <property type="match status" value="1"/>
</dbReference>
<proteinExistence type="predicted"/>
<evidence type="ECO:0000256" key="3">
    <source>
        <dbReference type="ARBA" id="ARBA00022553"/>
    </source>
</evidence>
<feature type="binding site" evidence="10">
    <location>
        <position position="60"/>
    </location>
    <ligand>
        <name>ATP</name>
        <dbReference type="ChEBI" id="CHEBI:30616"/>
    </ligand>
</feature>
<dbReference type="InterPro" id="IPR011009">
    <property type="entry name" value="Kinase-like_dom_sf"/>
</dbReference>
<keyword evidence="4" id="KW-0808">Transferase</keyword>
<keyword evidence="3" id="KW-0597">Phosphoprotein</keyword>
<dbReference type="InterPro" id="IPR045270">
    <property type="entry name" value="STKc_AGC"/>
</dbReference>
<dbReference type="InterPro" id="IPR000719">
    <property type="entry name" value="Prot_kinase_dom"/>
</dbReference>
<evidence type="ECO:0000259" key="14">
    <source>
        <dbReference type="PROSITE" id="PS51285"/>
    </source>
</evidence>
<keyword evidence="11" id="KW-0175">Coiled coil</keyword>
<dbReference type="OrthoDB" id="63267at2759"/>
<dbReference type="Proteomes" id="UP000007800">
    <property type="component" value="Unassembled WGS sequence"/>
</dbReference>
<dbReference type="EMBL" id="GG674574">
    <property type="protein sequence ID" value="EER14060.1"/>
    <property type="molecule type" value="Genomic_DNA"/>
</dbReference>
<keyword evidence="6 15" id="KW-0418">Kinase</keyword>
<dbReference type="SUPFAM" id="SSF56112">
    <property type="entry name" value="Protein kinase-like (PK-like)"/>
    <property type="match status" value="1"/>
</dbReference>
<evidence type="ECO:0000313" key="15">
    <source>
        <dbReference type="EMBL" id="EER14060.1"/>
    </source>
</evidence>
<dbReference type="InterPro" id="IPR000961">
    <property type="entry name" value="AGC-kinase_C"/>
</dbReference>
<evidence type="ECO:0000256" key="7">
    <source>
        <dbReference type="ARBA" id="ARBA00022840"/>
    </source>
</evidence>
<dbReference type="SMART" id="SM00133">
    <property type="entry name" value="S_TK_X"/>
    <property type="match status" value="1"/>
</dbReference>
<feature type="domain" description="Protein kinase" evidence="13">
    <location>
        <begin position="31"/>
        <end position="288"/>
    </location>
</feature>
<accession>C5KNA6</accession>
<dbReference type="InterPro" id="IPR008271">
    <property type="entry name" value="Ser/Thr_kinase_AS"/>
</dbReference>
<gene>
    <name evidence="15" type="ORF">Pmar_PMAR005550</name>
</gene>
<dbReference type="CDD" id="cd05123">
    <property type="entry name" value="STKc_AGC"/>
    <property type="match status" value="1"/>
</dbReference>